<feature type="domain" description="Ig-like" evidence="13">
    <location>
        <begin position="616"/>
        <end position="700"/>
    </location>
</feature>
<name>A0A0R3WIU0_HYDTA</name>
<dbReference type="GO" id="GO:0098609">
    <property type="term" value="P:cell-cell adhesion"/>
    <property type="evidence" value="ECO:0007669"/>
    <property type="project" value="TreeGrafter"/>
</dbReference>
<dbReference type="WBParaSite" id="TTAC_0000053801-mRNA-1">
    <property type="protein sequence ID" value="TTAC_0000053801-mRNA-1"/>
    <property type="gene ID" value="TTAC_0000053801"/>
</dbReference>
<feature type="domain" description="Ig-like" evidence="13">
    <location>
        <begin position="220"/>
        <end position="311"/>
    </location>
</feature>
<dbReference type="PROSITE" id="PS50835">
    <property type="entry name" value="IG_LIKE"/>
    <property type="match status" value="10"/>
</dbReference>
<dbReference type="SMART" id="SM00180">
    <property type="entry name" value="EGF_Lam"/>
    <property type="match status" value="2"/>
</dbReference>
<dbReference type="InterPro" id="IPR002172">
    <property type="entry name" value="LDrepeatLR_classA_rpt"/>
</dbReference>
<keyword evidence="5 9" id="KW-1015">Disulfide bond</keyword>
<dbReference type="CDD" id="cd00055">
    <property type="entry name" value="EGF_Lam"/>
    <property type="match status" value="2"/>
</dbReference>
<evidence type="ECO:0000256" key="7">
    <source>
        <dbReference type="ARBA" id="ARBA00023292"/>
    </source>
</evidence>
<evidence type="ECO:0000256" key="8">
    <source>
        <dbReference type="ARBA" id="ARBA00023319"/>
    </source>
</evidence>
<dbReference type="SMART" id="SM00409">
    <property type="entry name" value="IG"/>
    <property type="match status" value="9"/>
</dbReference>
<keyword evidence="16" id="KW-1185">Reference proteome</keyword>
<evidence type="ECO:0000256" key="6">
    <source>
        <dbReference type="ARBA" id="ARBA00023180"/>
    </source>
</evidence>
<dbReference type="InterPro" id="IPR051275">
    <property type="entry name" value="Cell_adhesion_signaling"/>
</dbReference>
<dbReference type="InterPro" id="IPR002049">
    <property type="entry name" value="LE_dom"/>
</dbReference>
<feature type="disulfide bond" evidence="9">
    <location>
        <begin position="716"/>
        <end position="728"/>
    </location>
</feature>
<dbReference type="PROSITE" id="PS50068">
    <property type="entry name" value="LDLRA_2"/>
    <property type="match status" value="2"/>
</dbReference>
<feature type="domain" description="Ig-like" evidence="13">
    <location>
        <begin position="420"/>
        <end position="518"/>
    </location>
</feature>
<evidence type="ECO:0000256" key="9">
    <source>
        <dbReference type="PROSITE-ProRule" id="PRU00124"/>
    </source>
</evidence>
<keyword evidence="3" id="KW-0677">Repeat</keyword>
<dbReference type="Gene3D" id="2.60.40.10">
    <property type="entry name" value="Immunoglobulins"/>
    <property type="match status" value="3"/>
</dbReference>
<organism evidence="17">
    <name type="scientific">Hydatigena taeniaeformis</name>
    <name type="common">Feline tapeworm</name>
    <name type="synonym">Taenia taeniaeformis</name>
    <dbReference type="NCBI Taxonomy" id="6205"/>
    <lineage>
        <taxon>Eukaryota</taxon>
        <taxon>Metazoa</taxon>
        <taxon>Spiralia</taxon>
        <taxon>Lophotrochozoa</taxon>
        <taxon>Platyhelminthes</taxon>
        <taxon>Cestoda</taxon>
        <taxon>Eucestoda</taxon>
        <taxon>Cyclophyllidea</taxon>
        <taxon>Taeniidae</taxon>
        <taxon>Hydatigera</taxon>
    </lineage>
</organism>
<reference evidence="15 16" key="2">
    <citation type="submission" date="2018-11" db="EMBL/GenBank/DDBJ databases">
        <authorList>
            <consortium name="Pathogen Informatics"/>
        </authorList>
    </citation>
    <scope>NUCLEOTIDE SEQUENCE [LARGE SCALE GENOMIC DNA]</scope>
</reference>
<dbReference type="InterPro" id="IPR003599">
    <property type="entry name" value="Ig_sub"/>
</dbReference>
<dbReference type="SMART" id="SM00281">
    <property type="entry name" value="LamB"/>
    <property type="match status" value="1"/>
</dbReference>
<keyword evidence="2" id="KW-0732">Signal</keyword>
<dbReference type="InterPro" id="IPR007110">
    <property type="entry name" value="Ig-like_dom"/>
</dbReference>
<dbReference type="InterPro" id="IPR003598">
    <property type="entry name" value="Ig_sub2"/>
</dbReference>
<dbReference type="OrthoDB" id="6284657at2759"/>
<dbReference type="PROSITE" id="PS51115">
    <property type="entry name" value="LAMININ_IVA"/>
    <property type="match status" value="1"/>
</dbReference>
<evidence type="ECO:0000313" key="16">
    <source>
        <dbReference type="Proteomes" id="UP000274429"/>
    </source>
</evidence>
<dbReference type="PROSITE" id="PS00022">
    <property type="entry name" value="EGF_1"/>
    <property type="match status" value="1"/>
</dbReference>
<keyword evidence="8" id="KW-0393">Immunoglobulin domain</keyword>
<dbReference type="GO" id="GO:0030154">
    <property type="term" value="P:cell differentiation"/>
    <property type="evidence" value="ECO:0007669"/>
    <property type="project" value="UniProtKB-ARBA"/>
</dbReference>
<dbReference type="STRING" id="6205.A0A0R3WIU0"/>
<evidence type="ECO:0000259" key="13">
    <source>
        <dbReference type="PROSITE" id="PS50835"/>
    </source>
</evidence>
<feature type="domain" description="Ig-like" evidence="13">
    <location>
        <begin position="138"/>
        <end position="219"/>
    </location>
</feature>
<keyword evidence="7" id="KW-0424">Laminin EGF-like domain</keyword>
<feature type="compositionally biased region" description="Acidic residues" evidence="11">
    <location>
        <begin position="6523"/>
        <end position="6532"/>
    </location>
</feature>
<dbReference type="CDD" id="cd00112">
    <property type="entry name" value="LDLa"/>
    <property type="match status" value="2"/>
</dbReference>
<keyword evidence="4" id="KW-0472">Membrane</keyword>
<dbReference type="InterPro" id="IPR000742">
    <property type="entry name" value="EGF"/>
</dbReference>
<dbReference type="PANTHER" id="PTHR11640:SF155">
    <property type="entry name" value="IG-LIKE DOMAIN-CONTAINING PROTEIN"/>
    <property type="match status" value="1"/>
</dbReference>
<evidence type="ECO:0000256" key="11">
    <source>
        <dbReference type="SAM" id="MobiDB-lite"/>
    </source>
</evidence>
<feature type="domain" description="Ig-like" evidence="13">
    <location>
        <begin position="323"/>
        <end position="412"/>
    </location>
</feature>
<dbReference type="Pfam" id="PF00057">
    <property type="entry name" value="Ldl_recept_a"/>
    <property type="match status" value="1"/>
</dbReference>
<feature type="domain" description="Ig-like" evidence="13">
    <location>
        <begin position="3347"/>
        <end position="3389"/>
    </location>
</feature>
<dbReference type="InterPro" id="IPR036179">
    <property type="entry name" value="Ig-like_dom_sf"/>
</dbReference>
<feature type="region of interest" description="Disordered" evidence="11">
    <location>
        <begin position="6523"/>
        <end position="6544"/>
    </location>
</feature>
<feature type="disulfide bond" evidence="9">
    <location>
        <begin position="781"/>
        <end position="796"/>
    </location>
</feature>
<dbReference type="GO" id="GO:0050839">
    <property type="term" value="F:cell adhesion molecule binding"/>
    <property type="evidence" value="ECO:0007669"/>
    <property type="project" value="TreeGrafter"/>
</dbReference>
<dbReference type="PROSITE" id="PS01209">
    <property type="entry name" value="LDLRA_1"/>
    <property type="match status" value="1"/>
</dbReference>
<evidence type="ECO:0000313" key="17">
    <source>
        <dbReference type="WBParaSite" id="TTAC_0000053801-mRNA-1"/>
    </source>
</evidence>
<feature type="domain" description="Ig-like" evidence="13">
    <location>
        <begin position="1691"/>
        <end position="1776"/>
    </location>
</feature>
<dbReference type="SUPFAM" id="SSF57424">
    <property type="entry name" value="LDL receptor-like module"/>
    <property type="match status" value="3"/>
</dbReference>
<dbReference type="Gene3D" id="4.10.400.10">
    <property type="entry name" value="Low-density Lipoprotein Receptor"/>
    <property type="match status" value="3"/>
</dbReference>
<dbReference type="Pfam" id="PF13927">
    <property type="entry name" value="Ig_3"/>
    <property type="match status" value="1"/>
</dbReference>
<dbReference type="PROSITE" id="PS50050">
    <property type="entry name" value="TNFR_NGFR_2"/>
    <property type="match status" value="1"/>
</dbReference>
<dbReference type="InterPro" id="IPR023415">
    <property type="entry name" value="LDLR_class-A_CS"/>
</dbReference>
<accession>A0A0R3WIU0</accession>
<proteinExistence type="predicted"/>
<dbReference type="PROSITE" id="PS01248">
    <property type="entry name" value="EGF_LAM_1"/>
    <property type="match status" value="2"/>
</dbReference>
<dbReference type="SUPFAM" id="SSF48726">
    <property type="entry name" value="Immunoglobulin"/>
    <property type="match status" value="3"/>
</dbReference>
<evidence type="ECO:0000256" key="5">
    <source>
        <dbReference type="ARBA" id="ARBA00023157"/>
    </source>
</evidence>
<comment type="subcellular location">
    <subcellularLocation>
        <location evidence="1">Membrane</location>
        <topology evidence="1">Single-pass type I membrane protein</topology>
    </subcellularLocation>
</comment>
<feature type="domain" description="Ig-like" evidence="13">
    <location>
        <begin position="2605"/>
        <end position="2693"/>
    </location>
</feature>
<feature type="domain" description="TNFR-Cys" evidence="12">
    <location>
        <begin position="1237"/>
        <end position="1283"/>
    </location>
</feature>
<evidence type="ECO:0000313" key="15">
    <source>
        <dbReference type="EMBL" id="VDM16600.1"/>
    </source>
</evidence>
<dbReference type="PANTHER" id="PTHR11640">
    <property type="entry name" value="NEPHRIN"/>
    <property type="match status" value="1"/>
</dbReference>
<dbReference type="InterPro" id="IPR000034">
    <property type="entry name" value="Laminin_IV"/>
</dbReference>
<gene>
    <name evidence="15" type="ORF">TTAC_LOCUS539</name>
</gene>
<dbReference type="InterPro" id="IPR013783">
    <property type="entry name" value="Ig-like_fold"/>
</dbReference>
<dbReference type="SMART" id="SM00192">
    <property type="entry name" value="LDLa"/>
    <property type="match status" value="3"/>
</dbReference>
<evidence type="ECO:0000256" key="3">
    <source>
        <dbReference type="ARBA" id="ARBA00022737"/>
    </source>
</evidence>
<feature type="repeat" description="TNFR-Cys" evidence="10">
    <location>
        <begin position="1237"/>
        <end position="1283"/>
    </location>
</feature>
<dbReference type="InterPro" id="IPR001368">
    <property type="entry name" value="TNFR/NGFR_Cys_rich_reg"/>
</dbReference>
<dbReference type="GO" id="GO:0005886">
    <property type="term" value="C:plasma membrane"/>
    <property type="evidence" value="ECO:0007669"/>
    <property type="project" value="TreeGrafter"/>
</dbReference>
<reference evidence="17" key="1">
    <citation type="submission" date="2016-04" db="UniProtKB">
        <authorList>
            <consortium name="WormBaseParasite"/>
        </authorList>
    </citation>
    <scope>IDENTIFICATION</scope>
</reference>
<dbReference type="CDD" id="cd00185">
    <property type="entry name" value="TNFRSF"/>
    <property type="match status" value="1"/>
</dbReference>
<dbReference type="EMBL" id="UYWX01000051">
    <property type="protein sequence ID" value="VDM16600.1"/>
    <property type="molecule type" value="Genomic_DNA"/>
</dbReference>
<dbReference type="SMART" id="SM00408">
    <property type="entry name" value="IGc2"/>
    <property type="match status" value="6"/>
</dbReference>
<evidence type="ECO:0000256" key="1">
    <source>
        <dbReference type="ARBA" id="ARBA00004479"/>
    </source>
</evidence>
<sequence>MGAVILGVDHWRAPRFYMFCFLLTSLLFIPSHGALPHFYHVNLRLRETNSMLELRCPLYQAVAGDVLVYSDATNVELMRVVIKDGKSETVLALSTESLDKDANAFVFFCRVFESKTQSLVSKTTFDVQKQLISNFKAPVYTTLNYDPDKMRFVKVRLGQSLKVECPIEAKMHQWFRSGGEQILEASSKDPVDALNFAAIKMSDLGIYYCAAQPTEEGYSPELSLLVQKFIIQANEASVVTQMADSKVAEGNRVVKVCKQEVNELIPSSMISWERPLGVVHLLYSGKHQIVLDSDQPFYCSIENPSTQRALKALARSRRSNAGPQFILREVSASGKTATVECRWDGNKDVRYEWLANNGSVVGSGALKEVDLVGLLARGTSAHTDPDTKLKEHYTCLVYDLISGEKLGESIFSGLTKFKPPDLNSVELSEEPDDIIVLYPDEQLEMHCDIPPHSPLRARDIDWYVGGEKLGKVPNRVDLGKSSILGFTELKEDRTATYSCRFGETVKTSHIIVRERAVSINIEPKEDYKSSGINDMAEFHCRVTGMKNGGKNVRWSFIPEGSTEEQGIPADAEISEPAAAPATAFLLIKNPEKRHAGQYICRIRRNMDVGKLIIEDRKISVNPEVVTTRPGSTVRFFCTVTLSDGGLVLGGATKVSWFRKDRRSLSAGREEIITGTSARNAAVLVVKNVNNDFNNVVYVCTDGFREAEAKILIQEVCGPGERSCGGDKCISESLFCNGVPDCPDGSDEIPERCRECEPNQYACLPVDGKDPSRFCYLRSWHCDGEDDCGNGFDEVNCPAPNPDTPCSNKFYICPESQRPIPRSYLCDSQIDCTPSGSDEIGCSRPSVIYPPRGQDVMGIKGTNVTLKCVIHGLPPPTINWRFNWGPIKTDVDYVENTTIEGCDRVTSYLTLLNIDPRASGMYTCEAVTYQDRVLAPDYTVNVGAGSYCTSPKFNDAAWNEDMCLDCYCAGVSNVCTSLRGYSLAPADKVAKSSIEDVRLVEYDSEDKPLPGELQGLQLTDGTFTITVPKANHTYLEGTFGLNSDWITSYSLFLKANITLVGPVEGYQPFAPVVLEGNGETIYYCGPSNQPVLYTDEEGYQNQLQIRLTERNGWKADGPDCKENGLPPRREQMMRLLSNVENIRFRVNLYGGQGTYKLTDVRLEHVVPTDAPGTLYPEIEFCKCPEGYEGLSCQQCTRGYEHDSKDPFKCSLACPCDECDADGNCIACRGNATGPDCSECRVGFYRPLDMPITSPCLPCEKCGGGLPHVSTECTADPQSLTGYRCRCEVKEDGRLLDDSCDLCKSESPPPEAKCEERSELLNLCNPLGTESITTVEICNCKEGYEGERCRECSTGYMKYGEKCLPCYCAGKTKSCKESETYFFENVSLANPGRYKFDVFMSRKLANGEVEAIPLDSTGKQRIERAYAPTNINKVGPPEDLVIREPLTTDGISQISIKITDTQNGDNEADLPVYRYLYGGKMSFRLKRFREKNAQSTVSENRLVVTIESPKFGSFWTSAAFNPTNQRYEVDFIEDWWNGGWRTQNVELSRAALLRVLATANSIGISMVSSKNALENARIGGLSFEIARDFANASAAAEDEGLRSAPVEICECGPTEGRGLSPSCEGCTNLSQSTVVNLHPSEPDFECGECKGPQCDACPNGQFKYDLLTNTVYDSCQKGVVMNSEGRVVVAHPGSRVVLTCRATSYRGGIPVHTWRLPALVANSSDVTIRRKLLPFNSRVEDDKWSPITSEVQLEIKNVKEEYSGLYDCQVAALGANLTESFHLIIRDPDTKQPREPGDKLNEEFPVPIPVPDAPPFVEYLTMDSDEKDPSIAIFKGKVSPPNSLDHYHIVWLAPNGTQITPILDPVIDSATGEFSVILPLEADKMTAKGENINGFLVGKDPVKTPIWVHLPEPTRVKQPAILETATGINLSHSFLNLTFLEPAKIWVNVPNGKPKNVVIKWRRLGLPPLESFEFPQGIEVNQDGDLIIYASAEEHEGDYEATVTIPEKGDVSKLRTKVIVQPWLLPSLVSVPPGQSGENPEEVKDVEPPQSTVEDAFAYYVFGFTPESSLCKKPRWILIDEIQNTSTDITTEVNRKNEQQFIINFPLASGKYIKFQCFPVPTVNLSGSLQFNIESPDPRIILVLKYDDPQSIFPTRLVCAEGNPRVNATVTITSDNLDEKQITALEKPRLEDSEEVELDWRRIGGFQPSKHLGRYTCKVKTPSWTVEKSVVIKPRPLPEGSDGLIQHREPKLRISSPGRTLIPQGNDNYQVDVREGQPLQIVAEYDFPSDTGEITWSLDNSTDVPEISSGGGHSWRRVSIEDTPITFDGKVLNFAINTPDGRENAKVTLEVSSDERPFAVITLNSSALVNGDLIGLTNGNMEIDVKSLGSDGSELSKDLETFWRITQANGAPVKLDDGILAQRYTQPYPSRLELQGLQRHATEFRISAAVVVPIGDKKELFTSVPYRLIIREPLIKAFVRGLTEPGILSGQELDTVGVACVAQDVWRNQTVEDVIYDWDYITQPEGGVTELRTSSDKVEHDKSSLGEVPWLGLTIRDNSIYIGNLRSRPGWITYLRCRAKTNVDGRPVVSDWFKLNVIPGDMAAKFPKIKILPIFDTAISRFPVEVKCVDTNTEVPSTVTWSKDSQKLPESIKVSTETNAASLSWSVKGKEEFSPREMAGLYVCEAKNEFRTAIERLFLPTDIMEKHDREKTPVDREYIRIKSIHTPIVQINEKKYLTVDEGEPFELVCEYCGYPPPSGGVNWRLNQNGGEGSTNDVLAKVNGLAWERGRNYWTVVRSESFNRYAPQTGVYTCEALDESGRILSSDAVNVDVPVKNYDIEVEGLDDFGELYLQPGGDGHVSCRVKDSATGKIVPIFGRLKKLEWEGPMIVAEKAKSLNDLARQVFMAGEDLSFRGVYADLPEGMRGKCVFWDGKVRKESKPFLIIVRGEGDTYEGRHLKAATISWHFTAPNGKDVPSGHLFKDLKSEGNMIVMTGLRDDVDLSALAGGDSVVEGRCIAFIPMTNRSYPSEPFLTIGAKGTDKTPEVVEKLKTKDKPFINIEGDDKGYVSVEEGKDVSLRCRLEETSPNSPMFTEGYTYHWQIARKDGRPVDTGVMADSVEVIPLPDGGLELRLTGLKASAVGLEVRCSVLNATDENERRMMHFSKGGDSVIFTDGKAERPQFTGILDYDTVPENDKRNRYIVKVDGLEDQNRLAEPRDSDKTFNVIIVEKETGEEFSVTDPAWKAAGLEVRYADGRPAPLSHLAKEVRVDSSTGEIKLVGYKGDSELDKRDDLFIRVIAEKTSTKVDYETKPKPGQLGDPSKERYASPLIPVTLSDRDSDNRERAVRLPPLIPIIHGLSKCRTLVLERGKDTTLSCKARGIEGESGLLFAWELRDIQGRQVSMATIAESVKSSGNQLRLNGMKALVEGKSLLGRCVIGRKTGISENYFSRYFLVGPSCSPVEDAVAIVEETPSKYSGQRRFHCTVAERSDGSVIPGATYSWEFASPSGETILPGHLFESVEMSGDSIELGQLRSDFDFSTYFVDKSVSLIEGRCVAHVPPADDKGVSKKIYSNSMVQVSKDGEDEQPTYSTKEIIEGGICYLSGTVKASNDKPRAVVEGTIENTVIAKSDASVTLKCFGVDDQTGANLGNVDHLWEVQTKDGRPMDTSSLAEKVELTPATDGLGYELRLIKIRPTANGLRLRCILRDSRDKFENPEDQVTGDLIDVVVESDPEKPELFGGKLDDVVPISDSDPRKSFRVEVNGLDRDGNLAGPENATLKLKAELIDEFTNEKAGIPEGGGFCFGLEVTKADGSPAPLNYIANSVEVDSKLGEIELIGYQGDQRKIVSKDIRLRVVAERSGLKKRQRFASPYFYPVLTQDGGEPIKDDRSTVKVWPELRPIVVGLSNCRNLPIEVGAKKTLVCDVSSPTEDLNKLLYGWEIRDENAHILPLSGSFADLTKQSGKTLELIGLFVPKVRTFGRCVVARPNRGSAKYYSDYFEIGATCKPSPEKLVKVDVQNIPRHDPKEKSFECFAYDSATGARLENATFLWRFRSVDTGEVIPPPLLFGKVTTEGNKVTLNRLRVDVDLEALAGSYKVYGECIADVPRSQDGFERDIYSSGPKFFIERETSGGLEIGEVNELEKEKVKFEMTGVEDGRVVANAGDNKVISCVAEDPETRRPLEGLAVQWVIEHKDGTVVDTSALAKSVRSLPLPAGATLRLQGIYKTASSLRAKCVAANAKRGLDTEPDQKEGPLDPAIEVDSPCIEFDVKSTIPDTQRDKVIPKPELPTPKDFKFLIDGLDEDGNLAISRGADRVLDVKLIDPDTGEELPKDPNAKYGVKMNHADKSPASLGALARIVEMDSEAGKMKIEDYQGDALSDKADDLFLVFTVERPSPSGDGKIEKFASHPIPVKTLDKTGEPVPDYRKPALRLPDLKPLVLGLSECGNLEYGTSDTVTLRCKARGLAEDDSNLVYAWEVIKPGGYKVSMAGTVAKSVEQEGSKLRLISMLPQKDMLFGRCLIARKAGNGALYGSYYFRIGGECRRRAKTVLQVDEVQTLSSHERKFRCKSIDSDNGRPIQAGSFMFEFVTSFGEVILPSHIFSKVEIDGDTIQLSRPIPGLNLSKFLGPNDGKFIMGRCRLISSEDGGDPDHPFVPPSDPFIVISQVKGKIEILDTVDVKDDKPDVIVKGADKNRVNRDENSSVTLVCEAQDKFSGKKVNDLTYVWEIRTKDNRPVDTSALADKVELLPTGEIRLTGLKQFAAGLLVRCVLINDTFVDIEDRKDNGVLSPGETDPGAFVDFSIKPGPRSGIVFNDTRSLAIDDSHPPRFKVQVEGLDSDGALSAKQGEEVVIKGKLINTETAEEETDKVKFGIETSYSDGTPAPLGLLGDAITVDSKVGELIVGEFKGDRLVPQRGSLRVRVIAERTAESGEPPKSKIERYASNYIPLITLTEEGISVEDNRPIAEELDPVSLTIEGLTPCGNLVLQEGSPVSVYCKATVSKCIKILKLHFKDKTQKEDQFVYGWEFLTAKGAPVPLAGVISSSAVVEGSALHLTDAKDPISLMFGRCVVSRKAGDDTRYFSFLFQIGGKCDEVGTITATTTITPAPWKNVTTSPEAEGENNFTGTISNMWRKIRFQLTGINPDRSVVARPDDNATLSCTAYDAKTNEVLSDATISWEFCDLDQNKISPMRIANQVVVRGENIIEFIGLRKEPKAAVPIDKFPEGDTPVEVIVEGLNEHGQISVKQIGDDAQLICKAFRKDTNEILAEGVRFGWEWRYLDNDAAMTSNVAVGIKTDGNSMELRGIRAPEGLGGRAIKGRCVLHILAKDIESEAIDGDRERKFTSQYFMVIVDRVPVFVQPSIPGYTIDGISVEIEGTVGGELRASQGSNAKLNCIVKNVTSGKPISAALYAIMYGWEFRDAASNPVDSSFFANAVNIEPHGSLRLSGLSAPATGRFPMRIRCYATLARRLPTGDKEILQPRYYASDYVGLLIVRDDGTVTAPEPDQPELDLQGNRVDVYVKGLHPSGDLKSMPGEDVEVLCVAVDKKTDQEVTSDQGIYDWSLLRPNGLKLSNGHLAKEAVFDGPRLVLKHVRLLDPELAGSMGRCDGMLVVDIDGANKALGIVELTPDEKTLHCLAFDSKTREPVTDLAYDWEYYTSLGDGLTDVPDIMDPERVETFKEGLNGKLTLKGTANKDVRKDRMTRLRCRVAKDGVSYTSPYYSIRLLDEKVGAEDSEKITVPKYWARIVGLDAKGRASAVPGATIRLICQAIDAKTGTEAENVDYLWELRSIDGRMVDVGQIASGEVSFGWNDILIKEIRPSYGNIKGRCIIMDRATKEHFYSFFFNFAVPPTFDVEDMEKLSPLIKDASPEDNRMKVWVTELNTHGNLDEMVGQDAFLKCHVEAQVENAEVLGYSWEFIDNHAQPISPNILAKEVQYKGDGILQMNGLRTYKVRQDYYSVGGRCLAHVKMVSKDGKEEQLRFPSKYFQVVVRDTDDSVLPKIPEDLQGEFVIVDVDGLDEHGNLKAEPGDTVTLACKARDIEAGVDDVPGAQSWKFIDSLGREVPAERLAMSVARTGRQVILAHLRPTAKNIITRGMCVIFSDRRKRFYFSVPFEMMVKRRDVDEEKEDEEVVVEVSGDIADNAFTGSKGGDGKFYCSAKYTKTDEPISPKQANYMWEFEFNGRLELLDNVVGDVASKAAQSIDPSNPQAALLRLHGLGTSAKWTRARCGVTVTQQPEEGALVSKTYYSTFFTSGEAFDSTTPDEYIITDPNISIRVLGLDTYDTVIANFNDDRTLRCSAIDMASGLPIESARFTWDLRTIDNQPLTTNRLAEQVRALGGVLQLSRLKESSKFARVRCLATLPSKGVPQEGEMQKTLPFYASPVIKFQVTRRGGESLPIELKGDISNLKVEVHGISPSGTLTDVDGSNKTLDCIVTDKWIGAPVVEGISVGWNFATGPDNQPFELSRLADSVEFDGSKVVLTGLRKTAKYSGGLRGQCIVSGEGGDTLDVPVVKSDVFAIHILPKPSVDLEESETPEEDKDKGLPDTWLPGPEPKDAVVVIIHDLNRDGEFERNIGADATLTCVAHDTKTQQQLKVGSSDDKMSLRFGWELRDEKTGERVSFKELVSGQVTITQTSQGVDAPDSSAVSRLYLESLLSTAGRSLRGRCTVRLNGQRYYSSYFPVSIGGKRVTESVVTVDDIPGYYEGDNAVAVLVSQLDANGGKVVYSGDNATLTCSAINSKSKIPLPEKSVLYGWRLVNAEGHELSPGCLASVQTEGDTLTLTNVSYTVDEKGVLEPIYGWCVAGVKRATGLSGLQRYRSDTFIIHQNGKSDGEPSTLDRPELAVSVTNVGGDEDFLVRPGEDVEMVATVTDSKTGQAVSSKDLSIGWEWTDVSGMRPITLGEFATGGEELNSDGSYNAYDVQLPQSVRGRAVVTYNRPEEGRKWHYTSPYFFLSPDGEFVPVEGEKSFKAIPFDEAGDNDVVLKITGLNDKNQFVVPTEGKGEITVSAIDATAGNVLTEETSPALLGYGWDLVNPNALPTHSADLADSVTMEAKSGKLTITNLHPGGRQTLVRMTALVETKEGEGEGAIILRKRYKSDPIPILSEADTWPDDSAMDLTGKMVTVIVEGLDENGSLVLGPGESVKLNAVVKDASGADPKVIGYSWVFTDRKGYLVAPSLIAKGVAKNADGSLQLSVIQSSAMADGVRGRCRVGVERKSGKGPQYYESPWFNLKLRAEEETGTIDGPSGIPDEREYGFTLKIKSNTSIIYPTKEGDIVMARPHLPLELDCVVEFEEGISPRWTEDATPIPRLWWYYRRPEIPGDVPIPAELYRVDPGKLETLLISEVSDRAIRISSDLYDFRDDLAEFQCHAMDNARTLAKRTVFINLVSG</sequence>
<dbReference type="Proteomes" id="UP000274429">
    <property type="component" value="Unassembled WGS sequence"/>
</dbReference>
<evidence type="ECO:0000259" key="12">
    <source>
        <dbReference type="PROSITE" id="PS50050"/>
    </source>
</evidence>
<feature type="disulfide bond" evidence="9">
    <location>
        <begin position="723"/>
        <end position="741"/>
    </location>
</feature>
<evidence type="ECO:0000259" key="14">
    <source>
        <dbReference type="PROSITE" id="PS51115"/>
    </source>
</evidence>
<feature type="domain" description="Laminin IV type A" evidence="14">
    <location>
        <begin position="975"/>
        <end position="1179"/>
    </location>
</feature>
<dbReference type="Pfam" id="PF00052">
    <property type="entry name" value="Laminin_B"/>
    <property type="match status" value="1"/>
</dbReference>
<evidence type="ECO:0000256" key="4">
    <source>
        <dbReference type="ARBA" id="ARBA00023136"/>
    </source>
</evidence>
<evidence type="ECO:0000256" key="2">
    <source>
        <dbReference type="ARBA" id="ARBA00022729"/>
    </source>
</evidence>
<comment type="caution">
    <text evidence="9">Lacks conserved residue(s) required for the propagation of feature annotation.</text>
</comment>
<dbReference type="GO" id="GO:0005911">
    <property type="term" value="C:cell-cell junction"/>
    <property type="evidence" value="ECO:0007669"/>
    <property type="project" value="TreeGrafter"/>
</dbReference>
<feature type="domain" description="Ig-like" evidence="13">
    <location>
        <begin position="844"/>
        <end position="940"/>
    </location>
</feature>
<dbReference type="InterPro" id="IPR036055">
    <property type="entry name" value="LDL_receptor-like_sf"/>
</dbReference>
<protein>
    <submittedName>
        <fullName evidence="17">Ig-like domain-containing protein</fullName>
    </submittedName>
</protein>
<evidence type="ECO:0000256" key="10">
    <source>
        <dbReference type="PROSITE-ProRule" id="PRU00206"/>
    </source>
</evidence>
<feature type="domain" description="Ig-like" evidence="13">
    <location>
        <begin position="2725"/>
        <end position="2827"/>
    </location>
</feature>
<keyword evidence="6" id="KW-0325">Glycoprotein</keyword>
<dbReference type="PRINTS" id="PR00261">
    <property type="entry name" value="LDLRECEPTOR"/>
</dbReference>